<evidence type="ECO:0000256" key="11">
    <source>
        <dbReference type="ARBA" id="ARBA00022840"/>
    </source>
</evidence>
<dbReference type="NCBIfam" id="NF002872">
    <property type="entry name" value="PRK03202.1"/>
    <property type="match status" value="1"/>
</dbReference>
<feature type="domain" description="Phosphofructokinase" evidence="16">
    <location>
        <begin position="8"/>
        <end position="280"/>
    </location>
</feature>
<comment type="caution">
    <text evidence="17">The sequence shown here is derived from an EMBL/GenBank/DDBJ whole genome shotgun (WGS) entry which is preliminary data.</text>
</comment>
<evidence type="ECO:0000313" key="17">
    <source>
        <dbReference type="EMBL" id="MEM5496630.1"/>
    </source>
</evidence>
<dbReference type="PROSITE" id="PS00433">
    <property type="entry name" value="PHOSPHOFRUCTOKINASE"/>
    <property type="match status" value="1"/>
</dbReference>
<sequence>MTKNIKHIGLFTSGGDAPGMNAALYAVVKAASAKGIKVSGIRKGFEGLIDNDFVELKTKQLQKTMHLGGTVLKTARSERFRTVEGREVALQNIHDNHIDGLIAIGGDGTFRGISLLSEISDIPCIGIPGTIDNDTVGTDFTLGFDSAVNTAMNCIDNIRDTAESHNRMFVIEVMGRDSGYIGVYSGLTSGADSILIPESPQDMTYLLDKIHGYESEDAFIVVLSEGNELSIDRVSQQIRQVNDAIDLRVCKLGHIQRGGNPTAADRILGIRLGVAAVNALIQGESNKMAGICNNQPVLTPFSEIAKQHAIDAEQQSLVDLFCR</sequence>
<evidence type="ECO:0000259" key="16">
    <source>
        <dbReference type="Pfam" id="PF00365"/>
    </source>
</evidence>
<dbReference type="PIRSF" id="PIRSF000532">
    <property type="entry name" value="ATP_PFK_prok"/>
    <property type="match status" value="1"/>
</dbReference>
<keyword evidence="12" id="KW-0460">Magnesium</keyword>
<evidence type="ECO:0000256" key="9">
    <source>
        <dbReference type="ARBA" id="ARBA00022741"/>
    </source>
</evidence>
<dbReference type="Proteomes" id="UP001461163">
    <property type="component" value="Unassembled WGS sequence"/>
</dbReference>
<evidence type="ECO:0000256" key="3">
    <source>
        <dbReference type="ARBA" id="ARBA00004679"/>
    </source>
</evidence>
<evidence type="ECO:0000256" key="7">
    <source>
        <dbReference type="ARBA" id="ARBA00022679"/>
    </source>
</evidence>
<evidence type="ECO:0000256" key="13">
    <source>
        <dbReference type="ARBA" id="ARBA00023152"/>
    </source>
</evidence>
<comment type="similarity">
    <text evidence="14">Belongs to the phosphofructokinase type A (PFKA) family.</text>
</comment>
<keyword evidence="8" id="KW-0479">Metal-binding</keyword>
<keyword evidence="10" id="KW-0418">Kinase</keyword>
<dbReference type="EMBL" id="JBBMQS010000002">
    <property type="protein sequence ID" value="MEM5496630.1"/>
    <property type="molecule type" value="Genomic_DNA"/>
</dbReference>
<dbReference type="SUPFAM" id="SSF53784">
    <property type="entry name" value="Phosphofructokinase"/>
    <property type="match status" value="1"/>
</dbReference>
<keyword evidence="9" id="KW-0547">Nucleotide-binding</keyword>
<name>A0ABU9SRV8_9ALTE</name>
<comment type="catalytic activity">
    <reaction evidence="15">
        <text>beta-D-fructose 6-phosphate + ATP = beta-D-fructose 1,6-bisphosphate + ADP + H(+)</text>
        <dbReference type="Rhea" id="RHEA:16109"/>
        <dbReference type="ChEBI" id="CHEBI:15378"/>
        <dbReference type="ChEBI" id="CHEBI:30616"/>
        <dbReference type="ChEBI" id="CHEBI:32966"/>
        <dbReference type="ChEBI" id="CHEBI:57634"/>
        <dbReference type="ChEBI" id="CHEBI:456216"/>
        <dbReference type="EC" id="2.7.1.11"/>
    </reaction>
</comment>
<dbReference type="InterPro" id="IPR000023">
    <property type="entry name" value="Phosphofructokinase_dom"/>
</dbReference>
<keyword evidence="13" id="KW-0324">Glycolysis</keyword>
<keyword evidence="6" id="KW-0021">Allosteric enzyme</keyword>
<evidence type="ECO:0000256" key="2">
    <source>
        <dbReference type="ARBA" id="ARBA00004496"/>
    </source>
</evidence>
<dbReference type="Gene3D" id="3.40.50.460">
    <property type="entry name" value="Phosphofructokinase domain"/>
    <property type="match status" value="1"/>
</dbReference>
<evidence type="ECO:0000256" key="6">
    <source>
        <dbReference type="ARBA" id="ARBA00022533"/>
    </source>
</evidence>
<evidence type="ECO:0000256" key="1">
    <source>
        <dbReference type="ARBA" id="ARBA00001946"/>
    </source>
</evidence>
<dbReference type="InterPro" id="IPR035966">
    <property type="entry name" value="PKF_sf"/>
</dbReference>
<dbReference type="GO" id="GO:0003872">
    <property type="term" value="F:6-phosphofructokinase activity"/>
    <property type="evidence" value="ECO:0007669"/>
    <property type="project" value="UniProtKB-EC"/>
</dbReference>
<organism evidence="17 18">
    <name type="scientific">Paraglaciecola mesophila</name>
    <dbReference type="NCBI Taxonomy" id="197222"/>
    <lineage>
        <taxon>Bacteria</taxon>
        <taxon>Pseudomonadati</taxon>
        <taxon>Pseudomonadota</taxon>
        <taxon>Gammaproteobacteria</taxon>
        <taxon>Alteromonadales</taxon>
        <taxon>Alteromonadaceae</taxon>
        <taxon>Paraglaciecola</taxon>
    </lineage>
</organism>
<dbReference type="InterPro" id="IPR015912">
    <property type="entry name" value="Phosphofructokinase_CS"/>
</dbReference>
<evidence type="ECO:0000256" key="12">
    <source>
        <dbReference type="ARBA" id="ARBA00022842"/>
    </source>
</evidence>
<dbReference type="Pfam" id="PF00365">
    <property type="entry name" value="PFK"/>
    <property type="match status" value="1"/>
</dbReference>
<evidence type="ECO:0000256" key="8">
    <source>
        <dbReference type="ARBA" id="ARBA00022723"/>
    </source>
</evidence>
<keyword evidence="11" id="KW-0067">ATP-binding</keyword>
<proteinExistence type="inferred from homology"/>
<dbReference type="InterPro" id="IPR012003">
    <property type="entry name" value="ATP_PFK_prok-type"/>
</dbReference>
<protein>
    <recommendedName>
        <fullName evidence="4">6-phosphofructokinase</fullName>
        <ecNumber evidence="4">2.7.1.11</ecNumber>
    </recommendedName>
</protein>
<comment type="pathway">
    <text evidence="3">Carbohydrate degradation; glycolysis; D-glyceraldehyde 3-phosphate and glycerone phosphate from D-glucose: step 3/4.</text>
</comment>
<evidence type="ECO:0000256" key="5">
    <source>
        <dbReference type="ARBA" id="ARBA00022490"/>
    </source>
</evidence>
<keyword evidence="5" id="KW-0963">Cytoplasm</keyword>
<evidence type="ECO:0000256" key="4">
    <source>
        <dbReference type="ARBA" id="ARBA00012055"/>
    </source>
</evidence>
<evidence type="ECO:0000256" key="15">
    <source>
        <dbReference type="ARBA" id="ARBA00048070"/>
    </source>
</evidence>
<dbReference type="Gene3D" id="3.40.50.450">
    <property type="match status" value="1"/>
</dbReference>
<gene>
    <name evidence="17" type="ORF">WNY77_04375</name>
</gene>
<comment type="cofactor">
    <cofactor evidence="1">
        <name>Mg(2+)</name>
        <dbReference type="ChEBI" id="CHEBI:18420"/>
    </cofactor>
</comment>
<evidence type="ECO:0000256" key="10">
    <source>
        <dbReference type="ARBA" id="ARBA00022777"/>
    </source>
</evidence>
<dbReference type="PANTHER" id="PTHR13697:SF4">
    <property type="entry name" value="ATP-DEPENDENT 6-PHOSPHOFRUCTOKINASE"/>
    <property type="match status" value="1"/>
</dbReference>
<keyword evidence="7 17" id="KW-0808">Transferase</keyword>
<dbReference type="PRINTS" id="PR00476">
    <property type="entry name" value="PHFRCTKINASE"/>
</dbReference>
<dbReference type="EC" id="2.7.1.11" evidence="4"/>
<evidence type="ECO:0000256" key="14">
    <source>
        <dbReference type="ARBA" id="ARBA00038478"/>
    </source>
</evidence>
<accession>A0ABU9SRV8</accession>
<keyword evidence="18" id="KW-1185">Reference proteome</keyword>
<dbReference type="RefSeq" id="WP_342881023.1">
    <property type="nucleotide sequence ID" value="NZ_JBBMQS010000002.1"/>
</dbReference>
<dbReference type="InterPro" id="IPR022953">
    <property type="entry name" value="ATP_PFK"/>
</dbReference>
<dbReference type="PANTHER" id="PTHR13697">
    <property type="entry name" value="PHOSPHOFRUCTOKINASE"/>
    <property type="match status" value="1"/>
</dbReference>
<evidence type="ECO:0000313" key="18">
    <source>
        <dbReference type="Proteomes" id="UP001461163"/>
    </source>
</evidence>
<comment type="subcellular location">
    <subcellularLocation>
        <location evidence="2">Cytoplasm</location>
    </subcellularLocation>
</comment>
<reference evidence="17 18" key="1">
    <citation type="submission" date="2024-03" db="EMBL/GenBank/DDBJ databases">
        <title>Community enrichment and isolation of bacterial strains for fucoidan degradation.</title>
        <authorList>
            <person name="Sichert A."/>
        </authorList>
    </citation>
    <scope>NUCLEOTIDE SEQUENCE [LARGE SCALE GENOMIC DNA]</scope>
    <source>
        <strain evidence="17 18">AS12</strain>
    </source>
</reference>